<gene>
    <name evidence="5" type="ORF">J2S11_000399</name>
</gene>
<reference evidence="5 6" key="1">
    <citation type="submission" date="2023-07" db="EMBL/GenBank/DDBJ databases">
        <title>Genomic Encyclopedia of Type Strains, Phase IV (KMG-IV): sequencing the most valuable type-strain genomes for metagenomic binning, comparative biology and taxonomic classification.</title>
        <authorList>
            <person name="Goeker M."/>
        </authorList>
    </citation>
    <scope>NUCLEOTIDE SEQUENCE [LARGE SCALE GENOMIC DNA]</scope>
    <source>
        <strain evidence="5 6">DSM 12751</strain>
    </source>
</reference>
<dbReference type="SUPFAM" id="SSF46689">
    <property type="entry name" value="Homeodomain-like"/>
    <property type="match status" value="1"/>
</dbReference>
<organism evidence="5 6">
    <name type="scientific">Caldalkalibacillus horti</name>
    <dbReference type="NCBI Taxonomy" id="77523"/>
    <lineage>
        <taxon>Bacteria</taxon>
        <taxon>Bacillati</taxon>
        <taxon>Bacillota</taxon>
        <taxon>Bacilli</taxon>
        <taxon>Bacillales</taxon>
        <taxon>Bacillaceae</taxon>
        <taxon>Caldalkalibacillus</taxon>
    </lineage>
</organism>
<evidence type="ECO:0000256" key="2">
    <source>
        <dbReference type="ARBA" id="ARBA00023125"/>
    </source>
</evidence>
<keyword evidence="6" id="KW-1185">Reference proteome</keyword>
<dbReference type="InterPro" id="IPR050624">
    <property type="entry name" value="HTH-type_Tx_Regulator"/>
</dbReference>
<dbReference type="PANTHER" id="PTHR43479:SF21">
    <property type="entry name" value="TRANSCRIPTIONAL REGULATOR, TETR FAMILY"/>
    <property type="match status" value="1"/>
</dbReference>
<dbReference type="PROSITE" id="PS50977">
    <property type="entry name" value="HTH_TETR_2"/>
    <property type="match status" value="1"/>
</dbReference>
<dbReference type="Proteomes" id="UP001235840">
    <property type="component" value="Unassembled WGS sequence"/>
</dbReference>
<evidence type="ECO:0000313" key="5">
    <source>
        <dbReference type="EMBL" id="MDQ0164500.1"/>
    </source>
</evidence>
<protein>
    <submittedName>
        <fullName evidence="5">AcrR family transcriptional regulator</fullName>
    </submittedName>
</protein>
<dbReference type="InterPro" id="IPR009057">
    <property type="entry name" value="Homeodomain-like_sf"/>
</dbReference>
<keyword evidence="2 3" id="KW-0238">DNA-binding</keyword>
<name>A0ABT9VU41_9BACI</name>
<dbReference type="SUPFAM" id="SSF48498">
    <property type="entry name" value="Tetracyclin repressor-like, C-terminal domain"/>
    <property type="match status" value="1"/>
</dbReference>
<dbReference type="Gene3D" id="1.10.357.10">
    <property type="entry name" value="Tetracycline Repressor, domain 2"/>
    <property type="match status" value="1"/>
</dbReference>
<dbReference type="InterPro" id="IPR036271">
    <property type="entry name" value="Tet_transcr_reg_TetR-rel_C_sf"/>
</dbReference>
<evidence type="ECO:0000313" key="6">
    <source>
        <dbReference type="Proteomes" id="UP001235840"/>
    </source>
</evidence>
<evidence type="ECO:0000256" key="3">
    <source>
        <dbReference type="PROSITE-ProRule" id="PRU00335"/>
    </source>
</evidence>
<dbReference type="Gene3D" id="1.10.10.60">
    <property type="entry name" value="Homeodomain-like"/>
    <property type="match status" value="1"/>
</dbReference>
<dbReference type="RefSeq" id="WP_307390172.1">
    <property type="nucleotide sequence ID" value="NZ_BAAADK010000021.1"/>
</dbReference>
<dbReference type="PANTHER" id="PTHR43479">
    <property type="entry name" value="ACREF/ENVCD OPERON REPRESSOR-RELATED"/>
    <property type="match status" value="1"/>
</dbReference>
<evidence type="ECO:0000256" key="1">
    <source>
        <dbReference type="ARBA" id="ARBA00022491"/>
    </source>
</evidence>
<accession>A0ABT9VU41</accession>
<evidence type="ECO:0000259" key="4">
    <source>
        <dbReference type="PROSITE" id="PS50977"/>
    </source>
</evidence>
<dbReference type="InterPro" id="IPR001647">
    <property type="entry name" value="HTH_TetR"/>
</dbReference>
<keyword evidence="1" id="KW-0678">Repressor</keyword>
<proteinExistence type="predicted"/>
<feature type="domain" description="HTH tetR-type" evidence="4">
    <location>
        <begin position="9"/>
        <end position="69"/>
    </location>
</feature>
<feature type="DNA-binding region" description="H-T-H motif" evidence="3">
    <location>
        <begin position="32"/>
        <end position="51"/>
    </location>
</feature>
<sequence>MNGYERRTERKKEGICRAAIQLFMEHGIRKVRISEVAKKAGVSQVTIYNYFGSKDELVLLALSYYMEAQIEEFQSVVESDRSFVEKIEWFILEKTKAFDSMSVEFLDIFTSSDPEIAIQMKRYEEKILPFVEGFIDQGKEQGYFNRELSRETLMFYMQMFSNQATQYLERYPEGEQKRHVYKELLQVFFNGVKGDSSSKITNL</sequence>
<comment type="caution">
    <text evidence="5">The sequence shown here is derived from an EMBL/GenBank/DDBJ whole genome shotgun (WGS) entry which is preliminary data.</text>
</comment>
<dbReference type="EMBL" id="JAUSTY010000001">
    <property type="protein sequence ID" value="MDQ0164500.1"/>
    <property type="molecule type" value="Genomic_DNA"/>
</dbReference>
<dbReference type="Pfam" id="PF00440">
    <property type="entry name" value="TetR_N"/>
    <property type="match status" value="1"/>
</dbReference>
<dbReference type="PRINTS" id="PR00455">
    <property type="entry name" value="HTHTETR"/>
</dbReference>